<sequence length="322" mass="34912">MATRTGSRDSIGTRDSRVELPSRHYQITPGNSPRNSATSADLKRMSAPPSANRSSYRGSYSEISLYDQDSRPGSSRPSTGTVVSQVTISNAQAPKPRAAKFSEAWYASESLVNRTQERNRAMNAQNAASKRRAYEALNQSYDMPESDTESDNDAENDENSGDLGSSTKQHPNPLRSNPTPLSAVSARPKTPHYSAVALSEVSLNDRRVSGSKDIADEMPGRTLTASPSKAKRNTWAPAPAPRVRNSSIQPEDAFFAKPYGELKAATPPIIIGANRQVSSGNDYDMSNRYATFGRRNVSGKIAEEGLAGGNGRYSRYSVLNDD</sequence>
<keyword evidence="3" id="KW-1185">Reference proteome</keyword>
<feature type="compositionally biased region" description="Polar residues" evidence="1">
    <location>
        <begin position="28"/>
        <end position="39"/>
    </location>
</feature>
<dbReference type="AlphaFoldDB" id="R8BQ21"/>
<proteinExistence type="predicted"/>
<feature type="compositionally biased region" description="Basic and acidic residues" evidence="1">
    <location>
        <begin position="11"/>
        <end position="22"/>
    </location>
</feature>
<evidence type="ECO:0000313" key="2">
    <source>
        <dbReference type="EMBL" id="EOO01447.1"/>
    </source>
</evidence>
<dbReference type="KEGG" id="tmn:UCRPA7_2966"/>
<feature type="region of interest" description="Disordered" evidence="1">
    <location>
        <begin position="210"/>
        <end position="245"/>
    </location>
</feature>
<evidence type="ECO:0000256" key="1">
    <source>
        <dbReference type="SAM" id="MobiDB-lite"/>
    </source>
</evidence>
<accession>R8BQ21</accession>
<feature type="compositionally biased region" description="Polar residues" evidence="1">
    <location>
        <begin position="1"/>
        <end position="10"/>
    </location>
</feature>
<feature type="region of interest" description="Disordered" evidence="1">
    <location>
        <begin position="141"/>
        <end position="189"/>
    </location>
</feature>
<feature type="compositionally biased region" description="Polar residues" evidence="1">
    <location>
        <begin position="71"/>
        <end position="92"/>
    </location>
</feature>
<feature type="region of interest" description="Disordered" evidence="1">
    <location>
        <begin position="1"/>
        <end position="99"/>
    </location>
</feature>
<name>R8BQ21_PHAM7</name>
<protein>
    <submittedName>
        <fullName evidence="2">Uncharacterized protein</fullName>
    </submittedName>
</protein>
<feature type="compositionally biased region" description="Polar residues" evidence="1">
    <location>
        <begin position="162"/>
        <end position="182"/>
    </location>
</feature>
<dbReference type="EMBL" id="KB932993">
    <property type="protein sequence ID" value="EOO01447.1"/>
    <property type="molecule type" value="Genomic_DNA"/>
</dbReference>
<feature type="compositionally biased region" description="Polar residues" evidence="1">
    <location>
        <begin position="49"/>
        <end position="62"/>
    </location>
</feature>
<dbReference type="GeneID" id="19323267"/>
<dbReference type="RefSeq" id="XP_007913763.1">
    <property type="nucleotide sequence ID" value="XM_007915572.1"/>
</dbReference>
<feature type="compositionally biased region" description="Basic and acidic residues" evidence="1">
    <location>
        <begin position="210"/>
        <end position="219"/>
    </location>
</feature>
<reference evidence="3" key="1">
    <citation type="journal article" date="2013" name="Genome Announc.">
        <title>Draft genome sequence of the ascomycete Phaeoacremonium aleophilum strain UCR-PA7, a causal agent of the esca disease complex in grapevines.</title>
        <authorList>
            <person name="Blanco-Ulate B."/>
            <person name="Rolshausen P."/>
            <person name="Cantu D."/>
        </authorList>
    </citation>
    <scope>NUCLEOTIDE SEQUENCE [LARGE SCALE GENOMIC DNA]</scope>
    <source>
        <strain evidence="3">UCR-PA7</strain>
    </source>
</reference>
<dbReference type="eggNOG" id="ENOG502S9P8">
    <property type="taxonomic scope" value="Eukaryota"/>
</dbReference>
<dbReference type="OrthoDB" id="5404940at2759"/>
<gene>
    <name evidence="2" type="ORF">UCRPA7_2966</name>
</gene>
<dbReference type="HOGENOM" id="CLU_863772_0_0_1"/>
<feature type="compositionally biased region" description="Acidic residues" evidence="1">
    <location>
        <begin position="144"/>
        <end position="160"/>
    </location>
</feature>
<organism evidence="2 3">
    <name type="scientific">Phaeoacremonium minimum (strain UCR-PA7)</name>
    <name type="common">Esca disease fungus</name>
    <name type="synonym">Togninia minima</name>
    <dbReference type="NCBI Taxonomy" id="1286976"/>
    <lineage>
        <taxon>Eukaryota</taxon>
        <taxon>Fungi</taxon>
        <taxon>Dikarya</taxon>
        <taxon>Ascomycota</taxon>
        <taxon>Pezizomycotina</taxon>
        <taxon>Sordariomycetes</taxon>
        <taxon>Sordariomycetidae</taxon>
        <taxon>Togniniales</taxon>
        <taxon>Togniniaceae</taxon>
        <taxon>Phaeoacremonium</taxon>
    </lineage>
</organism>
<evidence type="ECO:0000313" key="3">
    <source>
        <dbReference type="Proteomes" id="UP000014074"/>
    </source>
</evidence>
<dbReference type="Proteomes" id="UP000014074">
    <property type="component" value="Unassembled WGS sequence"/>
</dbReference>